<evidence type="ECO:0000259" key="1">
    <source>
        <dbReference type="SMART" id="SM00849"/>
    </source>
</evidence>
<dbReference type="Proteomes" id="UP001501490">
    <property type="component" value="Unassembled WGS sequence"/>
</dbReference>
<dbReference type="InterPro" id="IPR050855">
    <property type="entry name" value="NDM-1-like"/>
</dbReference>
<evidence type="ECO:0000313" key="3">
    <source>
        <dbReference type="Proteomes" id="UP001501490"/>
    </source>
</evidence>
<evidence type="ECO:0000313" key="2">
    <source>
        <dbReference type="EMBL" id="GAA3632606.1"/>
    </source>
</evidence>
<dbReference type="InterPro" id="IPR001279">
    <property type="entry name" value="Metallo-B-lactamas"/>
</dbReference>
<dbReference type="PANTHER" id="PTHR42951">
    <property type="entry name" value="METALLO-BETA-LACTAMASE DOMAIN-CONTAINING"/>
    <property type="match status" value="1"/>
</dbReference>
<dbReference type="Gene3D" id="3.60.15.10">
    <property type="entry name" value="Ribonuclease Z/Hydroxyacylglutathione hydrolase-like"/>
    <property type="match status" value="1"/>
</dbReference>
<reference evidence="3" key="1">
    <citation type="journal article" date="2019" name="Int. J. Syst. Evol. Microbiol.">
        <title>The Global Catalogue of Microorganisms (GCM) 10K type strain sequencing project: providing services to taxonomists for standard genome sequencing and annotation.</title>
        <authorList>
            <consortium name="The Broad Institute Genomics Platform"/>
            <consortium name="The Broad Institute Genome Sequencing Center for Infectious Disease"/>
            <person name="Wu L."/>
            <person name="Ma J."/>
        </authorList>
    </citation>
    <scope>NUCLEOTIDE SEQUENCE [LARGE SCALE GENOMIC DNA]</scope>
    <source>
        <strain evidence="3">JCM 16929</strain>
    </source>
</reference>
<sequence length="296" mass="32553">MPDSQWVEVAPEVFVRAYDHLQLNITVVRGCDDLLLVDSRSSPTEGIELKTDLAEFLPAQVRMLVNTHAHFDHTFGNQSFGSDPIEGVPIYGHHRLPAHLDSYERPRLAAWRADGGGEPDRDWDDLRITPPNRLVASSQTVRVGGRTVLLHPLGPGHTDTDLVLHVPDARAWIVGDVVEASGPPMFGSGCFPLELPNQLGSLLADLDETDIVVPGHGPVVDRAFVASQLAEVERFAQQLRLAHRSGDSVERVLADHDRWPFPAEGLELAVRRAFAHLDTAESDPPVIPAHTPPRRT</sequence>
<protein>
    <recommendedName>
        <fullName evidence="1">Metallo-beta-lactamase domain-containing protein</fullName>
    </recommendedName>
</protein>
<accession>A0ABP7AHK5</accession>
<dbReference type="CDD" id="cd16282">
    <property type="entry name" value="metallo-hydrolase-like_MBL-fold"/>
    <property type="match status" value="1"/>
</dbReference>
<comment type="caution">
    <text evidence="2">The sequence shown here is derived from an EMBL/GenBank/DDBJ whole genome shotgun (WGS) entry which is preliminary data.</text>
</comment>
<dbReference type="InterPro" id="IPR036866">
    <property type="entry name" value="RibonucZ/Hydroxyglut_hydro"/>
</dbReference>
<proteinExistence type="predicted"/>
<dbReference type="PANTHER" id="PTHR42951:SF4">
    <property type="entry name" value="ACYL-COENZYME A THIOESTERASE MBLAC2"/>
    <property type="match status" value="1"/>
</dbReference>
<dbReference type="SMART" id="SM00849">
    <property type="entry name" value="Lactamase_B"/>
    <property type="match status" value="1"/>
</dbReference>
<name>A0ABP7AHK5_9ACTN</name>
<dbReference type="EMBL" id="BAABAB010000030">
    <property type="protein sequence ID" value="GAA3632606.1"/>
    <property type="molecule type" value="Genomic_DNA"/>
</dbReference>
<gene>
    <name evidence="2" type="ORF">GCM10022236_38950</name>
</gene>
<dbReference type="Pfam" id="PF00753">
    <property type="entry name" value="Lactamase_B"/>
    <property type="match status" value="1"/>
</dbReference>
<organism evidence="2 3">
    <name type="scientific">Microlunatus ginsengisoli</name>
    <dbReference type="NCBI Taxonomy" id="363863"/>
    <lineage>
        <taxon>Bacteria</taxon>
        <taxon>Bacillati</taxon>
        <taxon>Actinomycetota</taxon>
        <taxon>Actinomycetes</taxon>
        <taxon>Propionibacteriales</taxon>
        <taxon>Propionibacteriaceae</taxon>
        <taxon>Microlunatus</taxon>
    </lineage>
</organism>
<dbReference type="RefSeq" id="WP_344807707.1">
    <property type="nucleotide sequence ID" value="NZ_BAABAB010000030.1"/>
</dbReference>
<keyword evidence="3" id="KW-1185">Reference proteome</keyword>
<feature type="domain" description="Metallo-beta-lactamase" evidence="1">
    <location>
        <begin position="22"/>
        <end position="216"/>
    </location>
</feature>
<dbReference type="SUPFAM" id="SSF56281">
    <property type="entry name" value="Metallo-hydrolase/oxidoreductase"/>
    <property type="match status" value="1"/>
</dbReference>